<evidence type="ECO:0000313" key="2">
    <source>
        <dbReference type="EMBL" id="RTE83329.1"/>
    </source>
</evidence>
<organism evidence="2 3">
    <name type="scientific">Fusarium euwallaceae</name>
    <dbReference type="NCBI Taxonomy" id="1147111"/>
    <lineage>
        <taxon>Eukaryota</taxon>
        <taxon>Fungi</taxon>
        <taxon>Dikarya</taxon>
        <taxon>Ascomycota</taxon>
        <taxon>Pezizomycotina</taxon>
        <taxon>Sordariomycetes</taxon>
        <taxon>Hypocreomycetidae</taxon>
        <taxon>Hypocreales</taxon>
        <taxon>Nectriaceae</taxon>
        <taxon>Fusarium</taxon>
        <taxon>Fusarium solani species complex</taxon>
    </lineage>
</organism>
<accession>A0A430M5T8</accession>
<dbReference type="Proteomes" id="UP000287124">
    <property type="component" value="Unassembled WGS sequence"/>
</dbReference>
<feature type="compositionally biased region" description="Basic and acidic residues" evidence="1">
    <location>
        <begin position="142"/>
        <end position="156"/>
    </location>
</feature>
<comment type="caution">
    <text evidence="2">The sequence shown here is derived from an EMBL/GenBank/DDBJ whole genome shotgun (WGS) entry which is preliminary data.</text>
</comment>
<evidence type="ECO:0000313" key="3">
    <source>
        <dbReference type="Proteomes" id="UP000287124"/>
    </source>
</evidence>
<dbReference type="EMBL" id="MIKF01000017">
    <property type="protein sequence ID" value="RTE83329.1"/>
    <property type="molecule type" value="Genomic_DNA"/>
</dbReference>
<protein>
    <submittedName>
        <fullName evidence="2">Uncharacterized protein</fullName>
    </submittedName>
</protein>
<proteinExistence type="predicted"/>
<feature type="region of interest" description="Disordered" evidence="1">
    <location>
        <begin position="133"/>
        <end position="156"/>
    </location>
</feature>
<gene>
    <name evidence="2" type="ORF">BHE90_002122</name>
</gene>
<reference evidence="2 3" key="1">
    <citation type="submission" date="2017-06" db="EMBL/GenBank/DDBJ databases">
        <title>Comparative genomic analysis of Ambrosia Fusariam Clade fungi.</title>
        <authorList>
            <person name="Stajich J.E."/>
            <person name="Carrillo J."/>
            <person name="Kijimoto T."/>
            <person name="Eskalen A."/>
            <person name="O'Donnell K."/>
            <person name="Kasson M."/>
        </authorList>
    </citation>
    <scope>NUCLEOTIDE SEQUENCE [LARGE SCALE GENOMIC DNA]</scope>
    <source>
        <strain evidence="2 3">UCR1854</strain>
    </source>
</reference>
<name>A0A430M5T8_9HYPO</name>
<sequence length="156" mass="17544">MDPKPASTDVDSKSEEDMLRLDKSSALTQFIYDTSSFSDRLVQLAAIDTAIDPTRADSTDGDRDIEPMGNPLYPEHLLVEERQMGWLFKVRREKVKMCRFPVQDVSMLALFIYDTSSVQDRLIQGAIMAGTATGVQKGPRAKSQEKTRERSEIAKL</sequence>
<dbReference type="AlphaFoldDB" id="A0A430M5T8"/>
<evidence type="ECO:0000256" key="1">
    <source>
        <dbReference type="SAM" id="MobiDB-lite"/>
    </source>
</evidence>
<keyword evidence="3" id="KW-1185">Reference proteome</keyword>